<sequence>MLLASENSFPEKYNNCPDLQLELNEGKDLVIEEKSGGELEIIIPKNQIFEGQNTEIINQIGCEMPLCKDENVLNCHHSFRDDINKTGLKELNPYYILQGDNFSNSRICNIGEIIGQETLNGVVSDNNFHELFSMGCQESEDSHELKIPTGEIDGLKHDHSNHKALSNLHFHTNFSIFGEVIQDNGPRIVHPQCYQHQIRSSGLDKFTAVDRNGKRSILHEVETQAQLMPSIPGVYFDRRQIGYRVRYHNSYVGWVALSRHSSIKDAYEYAKQLWLKARNKSKMGKYHTEEIEMGNQNIGSRKRTRLGFYDENRQLNQTLLCKPGVINENSVCFDSKNIENEQIFQSKYYNTEYSSRKDDFGLHSIIENGYGFSDSAITKQPLGQETSSELAKMSHYTALETMRKLYFATQEYMEKWPSSDGHYTIHWSNISDLSSYLYGEDHEQNQKRDLNSKKSKNFRKIYINSEKQNISLDNLNINKKQIESFNYIW</sequence>
<protein>
    <submittedName>
        <fullName evidence="1">Uncharacterized protein</fullName>
    </submittedName>
</protein>
<dbReference type="EMBL" id="LRBP01000017">
    <property type="protein sequence ID" value="OII73161.1"/>
    <property type="molecule type" value="Genomic_DNA"/>
</dbReference>
<reference evidence="1 2" key="1">
    <citation type="submission" date="2016-10" db="EMBL/GenBank/DDBJ databases">
        <title>Reductive evolution of mitochondrial metabolism and differential evolution of invasion-related proteins in Cryptosporidium.</title>
        <authorList>
            <person name="Liu S."/>
            <person name="Roellig D.M."/>
            <person name="Guo Y."/>
            <person name="Li N."/>
            <person name="Frace M.A."/>
            <person name="Tang K."/>
            <person name="Zhang L."/>
            <person name="Feng Y."/>
            <person name="Xiao L."/>
        </authorList>
    </citation>
    <scope>NUCLEOTIDE SEQUENCE [LARGE SCALE GENOMIC DNA]</scope>
    <source>
        <strain evidence="1">39726</strain>
    </source>
</reference>
<keyword evidence="2" id="KW-1185">Reference proteome</keyword>
<dbReference type="GeneID" id="39979183"/>
<proteinExistence type="predicted"/>
<dbReference type="Proteomes" id="UP000186176">
    <property type="component" value="Unassembled WGS sequence"/>
</dbReference>
<dbReference type="VEuPathDB" id="CryptoDB:cubi_02393"/>
<dbReference type="RefSeq" id="XP_028874525.1">
    <property type="nucleotide sequence ID" value="XM_029019404.1"/>
</dbReference>
<evidence type="ECO:0000313" key="2">
    <source>
        <dbReference type="Proteomes" id="UP000186176"/>
    </source>
</evidence>
<accession>A0A1J4MG26</accession>
<dbReference type="AlphaFoldDB" id="A0A1J4MG26"/>
<gene>
    <name evidence="1" type="ORF">cubi_02393</name>
</gene>
<dbReference type="OrthoDB" id="340081at2759"/>
<organism evidence="1 2">
    <name type="scientific">Cryptosporidium ubiquitum</name>
    <dbReference type="NCBI Taxonomy" id="857276"/>
    <lineage>
        <taxon>Eukaryota</taxon>
        <taxon>Sar</taxon>
        <taxon>Alveolata</taxon>
        <taxon>Apicomplexa</taxon>
        <taxon>Conoidasida</taxon>
        <taxon>Coccidia</taxon>
        <taxon>Eucoccidiorida</taxon>
        <taxon>Eimeriorina</taxon>
        <taxon>Cryptosporidiidae</taxon>
        <taxon>Cryptosporidium</taxon>
    </lineage>
</organism>
<comment type="caution">
    <text evidence="1">The sequence shown here is derived from an EMBL/GenBank/DDBJ whole genome shotgun (WGS) entry which is preliminary data.</text>
</comment>
<name>A0A1J4MG26_9CRYT</name>
<evidence type="ECO:0000313" key="1">
    <source>
        <dbReference type="EMBL" id="OII73161.1"/>
    </source>
</evidence>